<evidence type="ECO:0000313" key="3">
    <source>
        <dbReference type="EMBL" id="KAK2629459.1"/>
    </source>
</evidence>
<dbReference type="Proteomes" id="UP001285354">
    <property type="component" value="Unassembled WGS sequence"/>
</dbReference>
<feature type="compositionally biased region" description="Basic residues" evidence="1">
    <location>
        <begin position="39"/>
        <end position="54"/>
    </location>
</feature>
<feature type="compositionally biased region" description="Basic and acidic residues" evidence="1">
    <location>
        <begin position="55"/>
        <end position="88"/>
    </location>
</feature>
<comment type="caution">
    <text evidence="3">The sequence shown here is derived from an EMBL/GenBank/DDBJ whole genome shotgun (WGS) entry which is preliminary data.</text>
</comment>
<accession>A0AAD9T676</accession>
<keyword evidence="4" id="KW-1185">Reference proteome</keyword>
<evidence type="ECO:0000256" key="2">
    <source>
        <dbReference type="SAM" id="Phobius"/>
    </source>
</evidence>
<feature type="region of interest" description="Disordered" evidence="1">
    <location>
        <begin position="1"/>
        <end position="104"/>
    </location>
</feature>
<gene>
    <name evidence="3" type="ORF">QTJ16_000279</name>
</gene>
<sequence length="410" mass="46286">MATILFPEFSKAPGISSSPTRPKHLSTRPIPDVSAPPSKGHHKHHYPHTHHRSGRDKDKDRDRERERKDRRGRKDGEGLNRSEAHTPNESRVASRRGSLGLDGLGGGVSVGGDIGWIRRGMERERRVRDGEVEEERERGVLRARFDTSLIPDLSYHCCAVSFHYWISCNFNGARKEIIGADWYLQHSELRSALTSLTSLSNATTRQLDTAYYSVLEKVSALHSTIASLSELASLTRGLTEEFSTETQELVADVSTQVEGFAGFEDQEQRIGDLKQRVERGREKIKSLGDRVEIVRDRVEGWEIREKEWQDRTRRRLRALWVGFVIVLAALGVGVAIQWTPGTRSQSQMKVLGMHGEGNPSGLLGKLPDSGAAREALKNESQRRKMEVKKRIIEGTKEAEDDPRLRIFDEL</sequence>
<organism evidence="3 4">
    <name type="scientific">Diplocarpon rosae</name>
    <dbReference type="NCBI Taxonomy" id="946125"/>
    <lineage>
        <taxon>Eukaryota</taxon>
        <taxon>Fungi</taxon>
        <taxon>Dikarya</taxon>
        <taxon>Ascomycota</taxon>
        <taxon>Pezizomycotina</taxon>
        <taxon>Leotiomycetes</taxon>
        <taxon>Helotiales</taxon>
        <taxon>Drepanopezizaceae</taxon>
        <taxon>Diplocarpon</taxon>
    </lineage>
</organism>
<keyword evidence="2" id="KW-0472">Membrane</keyword>
<keyword evidence="2" id="KW-1133">Transmembrane helix</keyword>
<feature type="transmembrane region" description="Helical" evidence="2">
    <location>
        <begin position="318"/>
        <end position="338"/>
    </location>
</feature>
<evidence type="ECO:0000313" key="4">
    <source>
        <dbReference type="Proteomes" id="UP001285354"/>
    </source>
</evidence>
<dbReference type="AlphaFoldDB" id="A0AAD9T676"/>
<reference evidence="3" key="1">
    <citation type="submission" date="2023-06" db="EMBL/GenBank/DDBJ databases">
        <title>Draft genome of Marssonina rosae.</title>
        <authorList>
            <person name="Cheng Q."/>
        </authorList>
    </citation>
    <scope>NUCLEOTIDE SEQUENCE</scope>
    <source>
        <strain evidence="3">R4</strain>
    </source>
</reference>
<proteinExistence type="predicted"/>
<keyword evidence="2" id="KW-0812">Transmembrane</keyword>
<protein>
    <submittedName>
        <fullName evidence="3">Uncharacterized protein</fullName>
    </submittedName>
</protein>
<evidence type="ECO:0000256" key="1">
    <source>
        <dbReference type="SAM" id="MobiDB-lite"/>
    </source>
</evidence>
<name>A0AAD9T676_9HELO</name>
<dbReference type="EMBL" id="JAUBYV010000001">
    <property type="protein sequence ID" value="KAK2629459.1"/>
    <property type="molecule type" value="Genomic_DNA"/>
</dbReference>